<dbReference type="InterPro" id="IPR029045">
    <property type="entry name" value="ClpP/crotonase-like_dom_sf"/>
</dbReference>
<dbReference type="SUPFAM" id="SSF52096">
    <property type="entry name" value="ClpP/crotonase"/>
    <property type="match status" value="1"/>
</dbReference>
<feature type="domain" description="PDZ" evidence="2">
    <location>
        <begin position="94"/>
        <end position="148"/>
    </location>
</feature>
<dbReference type="PROSITE" id="PS50106">
    <property type="entry name" value="PDZ"/>
    <property type="match status" value="1"/>
</dbReference>
<gene>
    <name evidence="3" type="ORF">DC3_13700</name>
</gene>
<proteinExistence type="predicted"/>
<keyword evidence="4" id="KW-1185">Reference proteome</keyword>
<feature type="signal peptide" evidence="1">
    <location>
        <begin position="1"/>
        <end position="20"/>
    </location>
</feature>
<dbReference type="GO" id="GO:0007165">
    <property type="term" value="P:signal transduction"/>
    <property type="evidence" value="ECO:0007669"/>
    <property type="project" value="TreeGrafter"/>
</dbReference>
<dbReference type="Pfam" id="PF03572">
    <property type="entry name" value="Peptidase_S41"/>
    <property type="match status" value="1"/>
</dbReference>
<dbReference type="GO" id="GO:0030288">
    <property type="term" value="C:outer membrane-bounded periplasmic space"/>
    <property type="evidence" value="ECO:0007669"/>
    <property type="project" value="TreeGrafter"/>
</dbReference>
<organism evidence="3 4">
    <name type="scientific">Deinococcus cellulosilyticus (strain DSM 18568 / NBRC 106333 / KACC 11606 / 5516J-15)</name>
    <dbReference type="NCBI Taxonomy" id="1223518"/>
    <lineage>
        <taxon>Bacteria</taxon>
        <taxon>Thermotogati</taxon>
        <taxon>Deinococcota</taxon>
        <taxon>Deinococci</taxon>
        <taxon>Deinococcales</taxon>
        <taxon>Deinococcaceae</taxon>
        <taxon>Deinococcus</taxon>
    </lineage>
</organism>
<comment type="caution">
    <text evidence="3">The sequence shown here is derived from an EMBL/GenBank/DDBJ whole genome shotgun (WGS) entry which is preliminary data.</text>
</comment>
<name>A0A511MYR0_DEIC1</name>
<dbReference type="SMART" id="SM00228">
    <property type="entry name" value="PDZ"/>
    <property type="match status" value="1"/>
</dbReference>
<dbReference type="Proteomes" id="UP000321306">
    <property type="component" value="Unassembled WGS sequence"/>
</dbReference>
<protein>
    <submittedName>
        <fullName evidence="3">Protease</fullName>
    </submittedName>
</protein>
<dbReference type="Pfam" id="PF17820">
    <property type="entry name" value="PDZ_6"/>
    <property type="match status" value="1"/>
</dbReference>
<reference evidence="3 4" key="1">
    <citation type="submission" date="2019-07" db="EMBL/GenBank/DDBJ databases">
        <title>Whole genome shotgun sequence of Deinococcus cellulosilyticus NBRC 106333.</title>
        <authorList>
            <person name="Hosoyama A."/>
            <person name="Uohara A."/>
            <person name="Ohji S."/>
            <person name="Ichikawa N."/>
        </authorList>
    </citation>
    <scope>NUCLEOTIDE SEQUENCE [LARGE SCALE GENOMIC DNA]</scope>
    <source>
        <strain evidence="3 4">NBRC 106333</strain>
    </source>
</reference>
<dbReference type="CDD" id="cd06567">
    <property type="entry name" value="Peptidase_S41"/>
    <property type="match status" value="1"/>
</dbReference>
<dbReference type="PANTHER" id="PTHR32060">
    <property type="entry name" value="TAIL-SPECIFIC PROTEASE"/>
    <property type="match status" value="1"/>
</dbReference>
<dbReference type="GO" id="GO:0006508">
    <property type="term" value="P:proteolysis"/>
    <property type="evidence" value="ECO:0007669"/>
    <property type="project" value="UniProtKB-KW"/>
</dbReference>
<feature type="chain" id="PRO_5022236633" evidence="1">
    <location>
        <begin position="21"/>
        <end position="418"/>
    </location>
</feature>
<dbReference type="OrthoDB" id="9812068at2"/>
<dbReference type="AlphaFoldDB" id="A0A511MYR0"/>
<dbReference type="InterPro" id="IPR041489">
    <property type="entry name" value="PDZ_6"/>
</dbReference>
<keyword evidence="3" id="KW-0645">Protease</keyword>
<dbReference type="InterPro" id="IPR005151">
    <property type="entry name" value="Tail-specific_protease"/>
</dbReference>
<dbReference type="EMBL" id="BJXB01000005">
    <property type="protein sequence ID" value="GEM45735.1"/>
    <property type="molecule type" value="Genomic_DNA"/>
</dbReference>
<sequence length="418" mass="46215">MNMKMALLLVPCLLTACAQKSRTPAVWFDEATRVLQKNYYGYQVEKLKPLVEKHQNQFQTRCSSGCSWQDAERALQNLLTELGDSHTSYRTPEQLKQDQTDQRPDVGMRMAFLPEKQAHVILRVQEGSPAAKAGMRRGDAITAVNGVPCTPANQKLLKKTIQSGKPFKVSFESKNTGQKELALQSTVASTGYVPTLSTQNLPAGVGLLTVPDFDAWEKISPRIHALVKQATDAKLNTLIVDLRDNPGGYVYEMLSSASAFMKQVDLIDAYPKSQVHLVGWEGKIRQVGKLYLPFIYKAPPAAFWKGKVIALVNRRTASAAEVLAYNLQLQKRALVIGEPTRGLMNTTTDNYKLSNGGALSITITRSLDTNKKPYPERITPDLQVKDDLLALMDTGKDVMLERAIRLAQSGTAVPEGVR</sequence>
<dbReference type="InterPro" id="IPR001478">
    <property type="entry name" value="PDZ"/>
</dbReference>
<keyword evidence="3" id="KW-0378">Hydrolase</keyword>
<evidence type="ECO:0000259" key="2">
    <source>
        <dbReference type="PROSITE" id="PS50106"/>
    </source>
</evidence>
<evidence type="ECO:0000313" key="3">
    <source>
        <dbReference type="EMBL" id="GEM45735.1"/>
    </source>
</evidence>
<dbReference type="GO" id="GO:0004175">
    <property type="term" value="F:endopeptidase activity"/>
    <property type="evidence" value="ECO:0007669"/>
    <property type="project" value="TreeGrafter"/>
</dbReference>
<dbReference type="PANTHER" id="PTHR32060:SF30">
    <property type="entry name" value="CARBOXY-TERMINAL PROCESSING PROTEASE CTPA"/>
    <property type="match status" value="1"/>
</dbReference>
<dbReference type="Gene3D" id="2.30.42.10">
    <property type="match status" value="1"/>
</dbReference>
<dbReference type="RefSeq" id="WP_146883304.1">
    <property type="nucleotide sequence ID" value="NZ_BJXB01000005.1"/>
</dbReference>
<accession>A0A511MYR0</accession>
<evidence type="ECO:0000256" key="1">
    <source>
        <dbReference type="SAM" id="SignalP"/>
    </source>
</evidence>
<dbReference type="GO" id="GO:0008236">
    <property type="term" value="F:serine-type peptidase activity"/>
    <property type="evidence" value="ECO:0007669"/>
    <property type="project" value="InterPro"/>
</dbReference>
<evidence type="ECO:0000313" key="4">
    <source>
        <dbReference type="Proteomes" id="UP000321306"/>
    </source>
</evidence>
<dbReference type="SMART" id="SM00245">
    <property type="entry name" value="TSPc"/>
    <property type="match status" value="1"/>
</dbReference>
<dbReference type="Gene3D" id="3.90.226.10">
    <property type="entry name" value="2-enoyl-CoA Hydratase, Chain A, domain 1"/>
    <property type="match status" value="1"/>
</dbReference>
<keyword evidence="1" id="KW-0732">Signal</keyword>
<dbReference type="InterPro" id="IPR036034">
    <property type="entry name" value="PDZ_sf"/>
</dbReference>
<dbReference type="PROSITE" id="PS51257">
    <property type="entry name" value="PROKAR_LIPOPROTEIN"/>
    <property type="match status" value="1"/>
</dbReference>
<dbReference type="SUPFAM" id="SSF50156">
    <property type="entry name" value="PDZ domain-like"/>
    <property type="match status" value="1"/>
</dbReference>